<dbReference type="RefSeq" id="WP_272140968.1">
    <property type="nucleotide sequence ID" value="NZ_JAQNDM010000002.1"/>
</dbReference>
<dbReference type="Gene3D" id="3.30.200.20">
    <property type="entry name" value="Phosphorylase Kinase, domain 1"/>
    <property type="match status" value="1"/>
</dbReference>
<dbReference type="InterPro" id="IPR011009">
    <property type="entry name" value="Kinase-like_dom_sf"/>
</dbReference>
<sequence>MITSAGLTPGTEIGAWRVVSLRGQGSYGAVYRVERVGDEGAGPFALKLALHPLDPRFEREGELLMRLRTPHVPRLHDRGWWMERGTPFPYVVMEWVEGEPLYEWGAKHGLTSRQEMRLLAQVARALEATHEAQGVHRDVKGENVLVRANGEAVLMDFGSSNYQQARTLTQQPPPPGTPQYQSPECQRFQWETRRQLRARYEAQPADDVYALGVTAYRLCTGRYPPELELKQTEEGFEFVSPLWIPPERLARVCPELAELIRQMLQDEPLSRGSAAEVAKALERAAKKAGRQADEPMAQSPIQAAPLGRRWQGIGAWRPALAVTLGMSLVVSVWWLGQHAASGESGEVAGTMRYIGDQDGGPASLADSAMDASVGNGPTEVEQGGVALDVPKKPFPGQHRPPCGKHELEINGGCWARLAEITPPCGAHTYEWKGACYLPMLEPPRPSTSNPP</sequence>
<dbReference type="Gene3D" id="1.10.510.10">
    <property type="entry name" value="Transferase(Phosphotransferase) domain 1"/>
    <property type="match status" value="1"/>
</dbReference>
<keyword evidence="5" id="KW-1185">Reference proteome</keyword>
<evidence type="ECO:0000259" key="3">
    <source>
        <dbReference type="PROSITE" id="PS50011"/>
    </source>
</evidence>
<evidence type="ECO:0000256" key="2">
    <source>
        <dbReference type="ARBA" id="ARBA00022840"/>
    </source>
</evidence>
<gene>
    <name evidence="4" type="ORF">POL68_21250</name>
</gene>
<dbReference type="InterPro" id="IPR000719">
    <property type="entry name" value="Prot_kinase_dom"/>
</dbReference>
<dbReference type="SMART" id="SM00220">
    <property type="entry name" value="S_TKc"/>
    <property type="match status" value="1"/>
</dbReference>
<feature type="domain" description="Protein kinase" evidence="3">
    <location>
        <begin position="16"/>
        <end position="284"/>
    </location>
</feature>
<keyword evidence="2" id="KW-0067">ATP-binding</keyword>
<dbReference type="EMBL" id="JAQNDM010000002">
    <property type="protein sequence ID" value="MDC0711012.1"/>
    <property type="molecule type" value="Genomic_DNA"/>
</dbReference>
<proteinExistence type="predicted"/>
<dbReference type="Proteomes" id="UP001221838">
    <property type="component" value="Unassembled WGS sequence"/>
</dbReference>
<comment type="caution">
    <text evidence="4">The sequence shown here is derived from an EMBL/GenBank/DDBJ whole genome shotgun (WGS) entry which is preliminary data.</text>
</comment>
<name>A0ABT5DBG9_9BACT</name>
<dbReference type="Pfam" id="PF00069">
    <property type="entry name" value="Pkinase"/>
    <property type="match status" value="1"/>
</dbReference>
<dbReference type="GO" id="GO:0016301">
    <property type="term" value="F:kinase activity"/>
    <property type="evidence" value="ECO:0007669"/>
    <property type="project" value="UniProtKB-KW"/>
</dbReference>
<keyword evidence="4" id="KW-0808">Transferase</keyword>
<dbReference type="PANTHER" id="PTHR24346:SF30">
    <property type="entry name" value="MATERNAL EMBRYONIC LEUCINE ZIPPER KINASE"/>
    <property type="match status" value="1"/>
</dbReference>
<dbReference type="PROSITE" id="PS50011">
    <property type="entry name" value="PROTEIN_KINASE_DOM"/>
    <property type="match status" value="1"/>
</dbReference>
<dbReference type="SUPFAM" id="SSF56112">
    <property type="entry name" value="Protein kinase-like (PK-like)"/>
    <property type="match status" value="1"/>
</dbReference>
<protein>
    <submittedName>
        <fullName evidence="4">Serine/threonine-protein kinase</fullName>
    </submittedName>
</protein>
<organism evidence="4 5">
    <name type="scientific">Stigmatella ashevillensis</name>
    <dbReference type="NCBI Taxonomy" id="2995309"/>
    <lineage>
        <taxon>Bacteria</taxon>
        <taxon>Pseudomonadati</taxon>
        <taxon>Myxococcota</taxon>
        <taxon>Myxococcia</taxon>
        <taxon>Myxococcales</taxon>
        <taxon>Cystobacterineae</taxon>
        <taxon>Archangiaceae</taxon>
        <taxon>Stigmatella</taxon>
    </lineage>
</organism>
<keyword evidence="4" id="KW-0418">Kinase</keyword>
<keyword evidence="1" id="KW-0547">Nucleotide-binding</keyword>
<accession>A0ABT5DBG9</accession>
<evidence type="ECO:0000313" key="4">
    <source>
        <dbReference type="EMBL" id="MDC0711012.1"/>
    </source>
</evidence>
<reference evidence="4 5" key="1">
    <citation type="submission" date="2022-11" db="EMBL/GenBank/DDBJ databases">
        <title>Minimal conservation of predation-associated metabolite biosynthetic gene clusters underscores biosynthetic potential of Myxococcota including descriptions for ten novel species: Archangium lansinium sp. nov., Myxococcus landrumus sp. nov., Nannocystis bai.</title>
        <authorList>
            <person name="Ahearne A."/>
            <person name="Stevens C."/>
            <person name="Dowd S."/>
        </authorList>
    </citation>
    <scope>NUCLEOTIDE SEQUENCE [LARGE SCALE GENOMIC DNA]</scope>
    <source>
        <strain evidence="4 5">NCWAL01</strain>
    </source>
</reference>
<dbReference type="PANTHER" id="PTHR24346">
    <property type="entry name" value="MAP/MICROTUBULE AFFINITY-REGULATING KINASE"/>
    <property type="match status" value="1"/>
</dbReference>
<evidence type="ECO:0000313" key="5">
    <source>
        <dbReference type="Proteomes" id="UP001221838"/>
    </source>
</evidence>
<dbReference type="CDD" id="cd14014">
    <property type="entry name" value="STKc_PknB_like"/>
    <property type="match status" value="1"/>
</dbReference>
<evidence type="ECO:0000256" key="1">
    <source>
        <dbReference type="ARBA" id="ARBA00022741"/>
    </source>
</evidence>